<dbReference type="NCBIfam" id="TIGR02532">
    <property type="entry name" value="IV_pilin_GFxxxE"/>
    <property type="match status" value="1"/>
</dbReference>
<evidence type="ECO:0000256" key="4">
    <source>
        <dbReference type="ARBA" id="ARBA00022989"/>
    </source>
</evidence>
<keyword evidence="5 6" id="KW-0472">Membrane</keyword>
<dbReference type="PROSITE" id="PS00409">
    <property type="entry name" value="PROKAR_NTER_METHYL"/>
    <property type="match status" value="1"/>
</dbReference>
<dbReference type="GO" id="GO:0016020">
    <property type="term" value="C:membrane"/>
    <property type="evidence" value="ECO:0007669"/>
    <property type="project" value="UniProtKB-SubCell"/>
</dbReference>
<protein>
    <recommendedName>
        <fullName evidence="9">Type II secretion system protein GspG C-terminal domain-containing protein</fullName>
    </recommendedName>
</protein>
<accession>A0A1G2U9U1</accession>
<proteinExistence type="predicted"/>
<keyword evidence="2" id="KW-0488">Methylation</keyword>
<evidence type="ECO:0000313" key="8">
    <source>
        <dbReference type="Proteomes" id="UP000177068"/>
    </source>
</evidence>
<keyword evidence="3 6" id="KW-0812">Transmembrane</keyword>
<dbReference type="EMBL" id="MHWG01000003">
    <property type="protein sequence ID" value="OHB06258.1"/>
    <property type="molecule type" value="Genomic_DNA"/>
</dbReference>
<evidence type="ECO:0000256" key="1">
    <source>
        <dbReference type="ARBA" id="ARBA00004167"/>
    </source>
</evidence>
<evidence type="ECO:0000256" key="6">
    <source>
        <dbReference type="SAM" id="Phobius"/>
    </source>
</evidence>
<comment type="caution">
    <text evidence="7">The sequence shown here is derived from an EMBL/GenBank/DDBJ whole genome shotgun (WGS) entry which is preliminary data.</text>
</comment>
<dbReference type="Proteomes" id="UP000177068">
    <property type="component" value="Unassembled WGS sequence"/>
</dbReference>
<evidence type="ECO:0000256" key="3">
    <source>
        <dbReference type="ARBA" id="ARBA00022692"/>
    </source>
</evidence>
<organism evidence="7 8">
    <name type="scientific">Candidatus Zambryskibacteria bacterium RIFCSPLOWO2_01_FULL_47_14</name>
    <dbReference type="NCBI Taxonomy" id="1802763"/>
    <lineage>
        <taxon>Bacteria</taxon>
        <taxon>Candidatus Zambryskiibacteriota</taxon>
    </lineage>
</organism>
<name>A0A1G2U9U1_9BACT</name>
<dbReference type="PANTHER" id="PTHR30093">
    <property type="entry name" value="GENERAL SECRETION PATHWAY PROTEIN G"/>
    <property type="match status" value="1"/>
</dbReference>
<dbReference type="InterPro" id="IPR045584">
    <property type="entry name" value="Pilin-like"/>
</dbReference>
<feature type="transmembrane region" description="Helical" evidence="6">
    <location>
        <begin position="12"/>
        <end position="36"/>
    </location>
</feature>
<dbReference type="Gene3D" id="3.30.700.10">
    <property type="entry name" value="Glycoprotein, Type 4 Pilin"/>
    <property type="match status" value="1"/>
</dbReference>
<evidence type="ECO:0000256" key="2">
    <source>
        <dbReference type="ARBA" id="ARBA00022481"/>
    </source>
</evidence>
<evidence type="ECO:0000313" key="7">
    <source>
        <dbReference type="EMBL" id="OHB06258.1"/>
    </source>
</evidence>
<evidence type="ECO:0008006" key="9">
    <source>
        <dbReference type="Google" id="ProtNLM"/>
    </source>
</evidence>
<dbReference type="InterPro" id="IPR012902">
    <property type="entry name" value="N_methyl_site"/>
</dbReference>
<dbReference type="SUPFAM" id="SSF54523">
    <property type="entry name" value="Pili subunits"/>
    <property type="match status" value="1"/>
</dbReference>
<reference evidence="7 8" key="1">
    <citation type="journal article" date="2016" name="Nat. Commun.">
        <title>Thousands of microbial genomes shed light on interconnected biogeochemical processes in an aquifer system.</title>
        <authorList>
            <person name="Anantharaman K."/>
            <person name="Brown C.T."/>
            <person name="Hug L.A."/>
            <person name="Sharon I."/>
            <person name="Castelle C.J."/>
            <person name="Probst A.J."/>
            <person name="Thomas B.C."/>
            <person name="Singh A."/>
            <person name="Wilkins M.J."/>
            <person name="Karaoz U."/>
            <person name="Brodie E.L."/>
            <person name="Williams K.H."/>
            <person name="Hubbard S.S."/>
            <person name="Banfield J.F."/>
        </authorList>
    </citation>
    <scope>NUCLEOTIDE SEQUENCE [LARGE SCALE GENOMIC DNA]</scope>
</reference>
<evidence type="ECO:0000256" key="5">
    <source>
        <dbReference type="ARBA" id="ARBA00023136"/>
    </source>
</evidence>
<dbReference type="Pfam" id="PF07963">
    <property type="entry name" value="N_methyl"/>
    <property type="match status" value="1"/>
</dbReference>
<gene>
    <name evidence="7" type="ORF">A3A26_00060</name>
</gene>
<dbReference type="AlphaFoldDB" id="A0A1G2U9U1"/>
<comment type="subcellular location">
    <subcellularLocation>
        <location evidence="1">Membrane</location>
        <topology evidence="1">Single-pass membrane protein</topology>
    </subcellularLocation>
</comment>
<dbReference type="PANTHER" id="PTHR30093:SF44">
    <property type="entry name" value="TYPE II SECRETION SYSTEM CORE PROTEIN G"/>
    <property type="match status" value="1"/>
</dbReference>
<keyword evidence="4 6" id="KW-1133">Transmembrane helix</keyword>
<sequence>MNLNKNKGFRSGFTLIELLVVVAIIGILASVVLASLNSARSKGSDAAIKSNLAGLRNQAEILYDSWSAYAVDATPTYFALAQCANTADTMFSNSTIWSQIQSAYNAGNGVASTRCVTTAVGYAVAVALKSGGTAGDAVPDSWCVDANGSSKAYAWPALGSIASSITGVSCN</sequence>